<name>T1C209_9ZZZZ</name>
<protein>
    <submittedName>
        <fullName evidence="1">tRNA-i(6)A37 modification enzyme (MiaB)</fullName>
    </submittedName>
</protein>
<gene>
    <name evidence="1" type="ORF">B1A_01691</name>
</gene>
<sequence length="108" mass="11990">MPAREVSVARLNLLQKRIEELVHKKNSGHIGEIIEILVDRADPESGAVFGRAPWFQNVRAQPSFTWDGPSIRELLPSQGSIARVRITETTRSGFKGEWVTELAVGIGL</sequence>
<comment type="caution">
    <text evidence="1">The sequence shown here is derived from an EMBL/GenBank/DDBJ whole genome shotgun (WGS) entry which is preliminary data.</text>
</comment>
<accession>T1C209</accession>
<organism evidence="1">
    <name type="scientific">mine drainage metagenome</name>
    <dbReference type="NCBI Taxonomy" id="410659"/>
    <lineage>
        <taxon>unclassified sequences</taxon>
        <taxon>metagenomes</taxon>
        <taxon>ecological metagenomes</taxon>
    </lineage>
</organism>
<reference evidence="1" key="2">
    <citation type="journal article" date="2014" name="ISME J.">
        <title>Microbial stratification in low pH oxic and suboxic macroscopic growths along an acid mine drainage.</title>
        <authorList>
            <person name="Mendez-Garcia C."/>
            <person name="Mesa V."/>
            <person name="Sprenger R.R."/>
            <person name="Richter M."/>
            <person name="Diez M.S."/>
            <person name="Solano J."/>
            <person name="Bargiela R."/>
            <person name="Golyshina O.V."/>
            <person name="Manteca A."/>
            <person name="Ramos J.L."/>
            <person name="Gallego J.R."/>
            <person name="Llorente I."/>
            <person name="Martins Dos Santos V.A."/>
            <person name="Jensen O.N."/>
            <person name="Pelaez A.I."/>
            <person name="Sanchez J."/>
            <person name="Ferrer M."/>
        </authorList>
    </citation>
    <scope>NUCLEOTIDE SEQUENCE</scope>
</reference>
<reference evidence="1" key="1">
    <citation type="submission" date="2013-08" db="EMBL/GenBank/DDBJ databases">
        <authorList>
            <person name="Mendez C."/>
            <person name="Richter M."/>
            <person name="Ferrer M."/>
            <person name="Sanchez J."/>
        </authorList>
    </citation>
    <scope>NUCLEOTIDE SEQUENCE</scope>
</reference>
<dbReference type="AlphaFoldDB" id="T1C209"/>
<proteinExistence type="predicted"/>
<evidence type="ECO:0000313" key="1">
    <source>
        <dbReference type="EMBL" id="EQD79501.1"/>
    </source>
</evidence>
<dbReference type="EMBL" id="AUZX01001284">
    <property type="protein sequence ID" value="EQD79501.1"/>
    <property type="molecule type" value="Genomic_DNA"/>
</dbReference>